<keyword evidence="10" id="KW-1185">Reference proteome</keyword>
<sequence>MDLVIKSRLGFDHRLLNELCFKLLLLWKLPLEKKILSDELDQDLLFKDANNIDKSITTDYLYKIGEEKEKDLLKDSVELIKNIEVQPDQFDLSNLDELLEELTFGGFALDKDGLNLSSMTNKSH</sequence>
<comment type="caution">
    <text evidence="1">The sequence shown here is derived from an EMBL/GenBank/DDBJ whole genome shotgun (WGS) entry which is preliminary data.</text>
</comment>
<evidence type="ECO:0000313" key="3">
    <source>
        <dbReference type="EMBL" id="CAF1985667.1"/>
    </source>
</evidence>
<reference evidence="1" key="1">
    <citation type="submission" date="2021-02" db="EMBL/GenBank/DDBJ databases">
        <authorList>
            <person name="Nowell W R."/>
        </authorList>
    </citation>
    <scope>NUCLEOTIDE SEQUENCE</scope>
</reference>
<evidence type="ECO:0000313" key="8">
    <source>
        <dbReference type="EMBL" id="CAF4810512.1"/>
    </source>
</evidence>
<dbReference type="Proteomes" id="UP000663856">
    <property type="component" value="Unassembled WGS sequence"/>
</dbReference>
<evidence type="ECO:0000313" key="10">
    <source>
        <dbReference type="Proteomes" id="UP000663866"/>
    </source>
</evidence>
<organism evidence="1 9">
    <name type="scientific">Rotaria magnacalcarata</name>
    <dbReference type="NCBI Taxonomy" id="392030"/>
    <lineage>
        <taxon>Eukaryota</taxon>
        <taxon>Metazoa</taxon>
        <taxon>Spiralia</taxon>
        <taxon>Gnathifera</taxon>
        <taxon>Rotifera</taxon>
        <taxon>Eurotatoria</taxon>
        <taxon>Bdelloidea</taxon>
        <taxon>Philodinida</taxon>
        <taxon>Philodinidae</taxon>
        <taxon>Rotaria</taxon>
    </lineage>
</organism>
<evidence type="ECO:0000313" key="4">
    <source>
        <dbReference type="EMBL" id="CAF2062658.1"/>
    </source>
</evidence>
<dbReference type="EMBL" id="CAJNRE010002605">
    <property type="protein sequence ID" value="CAF1985667.1"/>
    <property type="molecule type" value="Genomic_DNA"/>
</dbReference>
<dbReference type="EMBL" id="CAJNRG010004031">
    <property type="protein sequence ID" value="CAF2062658.1"/>
    <property type="molecule type" value="Genomic_DNA"/>
</dbReference>
<dbReference type="Proteomes" id="UP000663855">
    <property type="component" value="Unassembled WGS sequence"/>
</dbReference>
<dbReference type="EMBL" id="CAJNOV010009632">
    <property type="protein sequence ID" value="CAF1374110.1"/>
    <property type="molecule type" value="Genomic_DNA"/>
</dbReference>
<dbReference type="Proteomes" id="UP000676336">
    <property type="component" value="Unassembled WGS sequence"/>
</dbReference>
<name>A0A815J707_9BILA</name>
<evidence type="ECO:0000313" key="9">
    <source>
        <dbReference type="Proteomes" id="UP000663855"/>
    </source>
</evidence>
<proteinExistence type="predicted"/>
<gene>
    <name evidence="1" type="ORF">CJN711_LOCUS20600</name>
    <name evidence="2" type="ORF">KQP761_LOCUS12196</name>
    <name evidence="3" type="ORF">MBJ925_LOCUS7524</name>
    <name evidence="6" type="ORF">OVN521_LOCUS26553</name>
    <name evidence="8" type="ORF">SMN809_LOCUS47573</name>
    <name evidence="7" type="ORF">UXM345_LOCUS30009</name>
    <name evidence="5" type="ORF">WKI299_LOCUS13436</name>
    <name evidence="4" type="ORF">XDN619_LOCUS10851</name>
</gene>
<dbReference type="EMBL" id="CAJNRF010005068">
    <property type="protein sequence ID" value="CAF2067038.1"/>
    <property type="molecule type" value="Genomic_DNA"/>
</dbReference>
<dbReference type="Proteomes" id="UP000663887">
    <property type="component" value="Unassembled WGS sequence"/>
</dbReference>
<dbReference type="EMBL" id="CAJOBF010007646">
    <property type="protein sequence ID" value="CAF4237872.1"/>
    <property type="molecule type" value="Genomic_DNA"/>
</dbReference>
<accession>A0A815J707</accession>
<evidence type="ECO:0000313" key="7">
    <source>
        <dbReference type="EMBL" id="CAF4237872.1"/>
    </source>
</evidence>
<evidence type="ECO:0000313" key="1">
    <source>
        <dbReference type="EMBL" id="CAF1374110.1"/>
    </source>
</evidence>
<protein>
    <submittedName>
        <fullName evidence="1">Uncharacterized protein</fullName>
    </submittedName>
</protein>
<dbReference type="Proteomes" id="UP000663824">
    <property type="component" value="Unassembled WGS sequence"/>
</dbReference>
<dbReference type="EMBL" id="CAJOBG010007013">
    <property type="protein sequence ID" value="CAF4204201.1"/>
    <property type="molecule type" value="Genomic_DNA"/>
</dbReference>
<dbReference type="Proteomes" id="UP000663866">
    <property type="component" value="Unassembled WGS sequence"/>
</dbReference>
<dbReference type="EMBL" id="CAJNOW010005616">
    <property type="protein sequence ID" value="CAF1454982.1"/>
    <property type="molecule type" value="Genomic_DNA"/>
</dbReference>
<evidence type="ECO:0000313" key="2">
    <source>
        <dbReference type="EMBL" id="CAF1454982.1"/>
    </source>
</evidence>
<dbReference type="Proteomes" id="UP000663834">
    <property type="component" value="Unassembled WGS sequence"/>
</dbReference>
<dbReference type="EMBL" id="CAJOBI010150921">
    <property type="protein sequence ID" value="CAF4810512.1"/>
    <property type="molecule type" value="Genomic_DNA"/>
</dbReference>
<evidence type="ECO:0000313" key="5">
    <source>
        <dbReference type="EMBL" id="CAF2067038.1"/>
    </source>
</evidence>
<evidence type="ECO:0000313" key="6">
    <source>
        <dbReference type="EMBL" id="CAF4204201.1"/>
    </source>
</evidence>
<dbReference type="AlphaFoldDB" id="A0A815J707"/>
<dbReference type="Proteomes" id="UP000663842">
    <property type="component" value="Unassembled WGS sequence"/>
</dbReference>